<protein>
    <recommendedName>
        <fullName evidence="4">Choice-of-anchor B family protein</fullName>
    </recommendedName>
</protein>
<name>A0A7S4JCA2_9STRA</name>
<evidence type="ECO:0008006" key="4">
    <source>
        <dbReference type="Google" id="ProtNLM"/>
    </source>
</evidence>
<feature type="region of interest" description="Disordered" evidence="1">
    <location>
        <begin position="123"/>
        <end position="152"/>
    </location>
</feature>
<evidence type="ECO:0000313" key="3">
    <source>
        <dbReference type="EMBL" id="CAE2259078.1"/>
    </source>
</evidence>
<dbReference type="InterPro" id="IPR027589">
    <property type="entry name" value="Choice_anch_B"/>
</dbReference>
<dbReference type="AlphaFoldDB" id="A0A7S4JCA2"/>
<dbReference type="NCBIfam" id="TIGR04312">
    <property type="entry name" value="choice_anch_B"/>
    <property type="match status" value="1"/>
</dbReference>
<accession>A0A7S4JCA2</accession>
<dbReference type="PANTHER" id="PTHR38787">
    <property type="entry name" value="REGULATORY P DOMAIN-CONTAINING PROTEIN"/>
    <property type="match status" value="1"/>
</dbReference>
<dbReference type="PANTHER" id="PTHR38787:SF3">
    <property type="entry name" value="REGULATORY P DOMAIN-CONTAINING PROTEIN"/>
    <property type="match status" value="1"/>
</dbReference>
<keyword evidence="2" id="KW-0732">Signal</keyword>
<sequence>MSRIAPSSAMPSLALLLFLVVWCAAVADDERSGASADGNGDGYLPFEPFVHDDSPVEGGPLLRGRRLPDEFVEVGVVPVADADAVADADDAGEETGRRDDGTTNVFERRKKARHMTFCEKFATADREPEDLPPIRAGLANATSSTSSSNSGFGAGGGLRSFSSAAASAAGGASSENDGQQGGYGSCVGGFAAGGYECDGVDLASFVPLRDLNEKISKYVRKAGANDLWGWTDASSGREFVIIGLSAGYAFVEVSDPEEYVYMGNVLGANGGGESMWRDIKVYNNHAYMVSDASGHGLQVFDLRRLLPFRSNELPQMFSADARYTGFGNAHNIEINEASGYAYAVGTDRCNEGLFMISLRNPKSPTFAGCFGDDGYTHDVHCVIYKGPDSFYVGKEICFACNEDEVTIVDVTFKNSPRKLSSTGYSGRRYTHQGWLTEDHEYFVFGDEADEIESRVQTKTYIMDVTDLNRPRIKGSYINPKTRAIDHNQYIRGKHSFQANYDAGLRIMDVSSVGTGRMKEVGYFDVEIGKNAAEFRGAWSVYPFFPSGTVVVSSTNQGLYVLRPDVLKDSVEQDQGGGLERMVYRERFEFSGQGMAKARGVTRVAAPSSLRKEDGMGEYVGRVVIDTDRKTAGGVLNEEDWIDVPSGLDAKFLVKALIALANRKVGRIRFQPVLQFDNGSFSAGPWQALGNLAHQRWVRYESQVTVPRGAKRVKRVAVRTRNLAPNADPQVMYVGVVELERM</sequence>
<feature type="chain" id="PRO_5031188008" description="Choice-of-anchor B family protein" evidence="2">
    <location>
        <begin position="28"/>
        <end position="741"/>
    </location>
</feature>
<gene>
    <name evidence="3" type="ORF">OAUR00152_LOCUS25777</name>
</gene>
<proteinExistence type="predicted"/>
<evidence type="ECO:0000256" key="1">
    <source>
        <dbReference type="SAM" id="MobiDB-lite"/>
    </source>
</evidence>
<dbReference type="GO" id="GO:0005576">
    <property type="term" value="C:extracellular region"/>
    <property type="evidence" value="ECO:0007669"/>
    <property type="project" value="TreeGrafter"/>
</dbReference>
<organism evidence="3">
    <name type="scientific">Odontella aurita</name>
    <dbReference type="NCBI Taxonomy" id="265563"/>
    <lineage>
        <taxon>Eukaryota</taxon>
        <taxon>Sar</taxon>
        <taxon>Stramenopiles</taxon>
        <taxon>Ochrophyta</taxon>
        <taxon>Bacillariophyta</taxon>
        <taxon>Mediophyceae</taxon>
        <taxon>Biddulphiophycidae</taxon>
        <taxon>Eupodiscales</taxon>
        <taxon>Odontellaceae</taxon>
        <taxon>Odontella</taxon>
    </lineage>
</organism>
<evidence type="ECO:0000256" key="2">
    <source>
        <dbReference type="SAM" id="SignalP"/>
    </source>
</evidence>
<reference evidence="3" key="1">
    <citation type="submission" date="2021-01" db="EMBL/GenBank/DDBJ databases">
        <authorList>
            <person name="Corre E."/>
            <person name="Pelletier E."/>
            <person name="Niang G."/>
            <person name="Scheremetjew M."/>
            <person name="Finn R."/>
            <person name="Kale V."/>
            <person name="Holt S."/>
            <person name="Cochrane G."/>
            <person name="Meng A."/>
            <person name="Brown T."/>
            <person name="Cohen L."/>
        </authorList>
    </citation>
    <scope>NUCLEOTIDE SEQUENCE</scope>
    <source>
        <strain evidence="3">Isolate 1302-5</strain>
    </source>
</reference>
<feature type="compositionally biased region" description="Low complexity" evidence="1">
    <location>
        <begin position="136"/>
        <end position="151"/>
    </location>
</feature>
<feature type="signal peptide" evidence="2">
    <location>
        <begin position="1"/>
        <end position="27"/>
    </location>
</feature>
<dbReference type="EMBL" id="HBKQ01037341">
    <property type="protein sequence ID" value="CAE2259078.1"/>
    <property type="molecule type" value="Transcribed_RNA"/>
</dbReference>
<feature type="region of interest" description="Disordered" evidence="1">
    <location>
        <begin position="85"/>
        <end position="106"/>
    </location>
</feature>